<keyword evidence="2" id="KW-0677">Repeat</keyword>
<keyword evidence="5" id="KW-0256">Endoplasmic reticulum</keyword>
<name>A0A0V0SIG2_9BILA</name>
<reference evidence="7 8" key="1">
    <citation type="submission" date="2015-01" db="EMBL/GenBank/DDBJ databases">
        <title>Evolution of Trichinella species and genotypes.</title>
        <authorList>
            <person name="Korhonen P.K."/>
            <person name="Edoardo P."/>
            <person name="Giuseppe L.R."/>
            <person name="Gasser R.B."/>
        </authorList>
    </citation>
    <scope>NUCLEOTIDE SEQUENCE [LARGE SCALE GENOMIC DNA]</scope>
    <source>
        <strain evidence="7">ISS37</strain>
    </source>
</reference>
<comment type="similarity">
    <text evidence="1 5">Belongs to the EMC2 family.</text>
</comment>
<feature type="repeat" description="TPR" evidence="4">
    <location>
        <begin position="121"/>
        <end position="154"/>
    </location>
</feature>
<evidence type="ECO:0000256" key="4">
    <source>
        <dbReference type="PROSITE-ProRule" id="PRU00339"/>
    </source>
</evidence>
<evidence type="ECO:0000256" key="3">
    <source>
        <dbReference type="ARBA" id="ARBA00022803"/>
    </source>
</evidence>
<dbReference type="PROSITE" id="PS50005">
    <property type="entry name" value="TPR"/>
    <property type="match status" value="1"/>
</dbReference>
<dbReference type="AlphaFoldDB" id="A0A0V0SIG2"/>
<dbReference type="OrthoDB" id="124397at2759"/>
<sequence length="332" mass="38965">LLMRLINHKVYVFRFGDSDFTFRKRISGTLRMYEQMDKRNKKPVTFEEGLMLLHKWREDNVRQHERLLEIWENVIEPAARNLDDERWAVYEQVYIAAIDCADVEIASSTLTAMHKKFQKSERLVRLQGLCLEADGQYEEAMELYSMLMETNPTNLSNAKRRIACLISLGRTNEAIRELCSHLQNFMNDTESWMELCHLYIKEFEFPKAVFCVEEMILSQPECYAYHLFLAEIKFTIGGVENLELAKVYYCHALKLKQDCPRACWGLYITSLQLILKSSGQKKKEHNSCLRWASTHLLRLYEKSINSSDSRKNSLIRPIQKLLRGTKITDTPT</sequence>
<comment type="subcellular location">
    <subcellularLocation>
        <location evidence="5">Endoplasmic reticulum membrane</location>
        <topology evidence="5">Peripheral membrane protein</topology>
        <orientation evidence="5">Cytoplasmic side</orientation>
    </subcellularLocation>
</comment>
<keyword evidence="3 4" id="KW-0802">TPR repeat</keyword>
<keyword evidence="8" id="KW-1185">Reference proteome</keyword>
<comment type="function">
    <text evidence="5">Part of the endoplasmic reticulum membrane protein complex (EMC) that enables the energy-independent insertion into endoplasmic reticulum membranes of newly synthesized membrane proteins.</text>
</comment>
<dbReference type="EMBL" id="JYDL01000007">
    <property type="protein sequence ID" value="KRX26557.1"/>
    <property type="molecule type" value="Genomic_DNA"/>
</dbReference>
<comment type="subunit">
    <text evidence="5">Component of the ER membrane protein complex (EMC).</text>
</comment>
<accession>A0A0V0SIG2</accession>
<evidence type="ECO:0000259" key="6">
    <source>
        <dbReference type="Pfam" id="PF22890"/>
    </source>
</evidence>
<dbReference type="Proteomes" id="UP000054630">
    <property type="component" value="Unassembled WGS sequence"/>
</dbReference>
<keyword evidence="5" id="KW-0472">Membrane</keyword>
<organism evidence="7 8">
    <name type="scientific">Trichinella nelsoni</name>
    <dbReference type="NCBI Taxonomy" id="6336"/>
    <lineage>
        <taxon>Eukaryota</taxon>
        <taxon>Metazoa</taxon>
        <taxon>Ecdysozoa</taxon>
        <taxon>Nematoda</taxon>
        <taxon>Enoplea</taxon>
        <taxon>Dorylaimia</taxon>
        <taxon>Trichinellida</taxon>
        <taxon>Trichinellidae</taxon>
        <taxon>Trichinella</taxon>
    </lineage>
</organism>
<evidence type="ECO:0000313" key="8">
    <source>
        <dbReference type="Proteomes" id="UP000054630"/>
    </source>
</evidence>
<feature type="non-terminal residue" evidence="7">
    <location>
        <position position="1"/>
    </location>
</feature>
<dbReference type="InterPro" id="IPR039856">
    <property type="entry name" value="EMC2-like"/>
</dbReference>
<dbReference type="InterPro" id="IPR055217">
    <property type="entry name" value="TPR_EMC2"/>
</dbReference>
<evidence type="ECO:0000256" key="2">
    <source>
        <dbReference type="ARBA" id="ARBA00022737"/>
    </source>
</evidence>
<gene>
    <name evidence="7" type="primary">emc2-b</name>
    <name evidence="7" type="ORF">T07_15144</name>
</gene>
<dbReference type="PANTHER" id="PTHR12760">
    <property type="entry name" value="TETRATRICOPEPTIDE REPEAT PROTEIN"/>
    <property type="match status" value="1"/>
</dbReference>
<dbReference type="STRING" id="6336.A0A0V0SIG2"/>
<evidence type="ECO:0000256" key="1">
    <source>
        <dbReference type="ARBA" id="ARBA00010361"/>
    </source>
</evidence>
<dbReference type="InterPro" id="IPR019734">
    <property type="entry name" value="TPR_rpt"/>
</dbReference>
<feature type="domain" description="EMC2 TPR-like" evidence="6">
    <location>
        <begin position="124"/>
        <end position="232"/>
    </location>
</feature>
<proteinExistence type="inferred from homology"/>
<comment type="caution">
    <text evidence="7">The sequence shown here is derived from an EMBL/GenBank/DDBJ whole genome shotgun (WGS) entry which is preliminary data.</text>
</comment>
<dbReference type="InterPro" id="IPR011990">
    <property type="entry name" value="TPR-like_helical_dom_sf"/>
</dbReference>
<evidence type="ECO:0000313" key="7">
    <source>
        <dbReference type="EMBL" id="KRX26557.1"/>
    </source>
</evidence>
<dbReference type="GO" id="GO:0072546">
    <property type="term" value="C:EMC complex"/>
    <property type="evidence" value="ECO:0007669"/>
    <property type="project" value="UniProtKB-UniRule"/>
</dbReference>
<evidence type="ECO:0000256" key="5">
    <source>
        <dbReference type="RuleBase" id="RU367091"/>
    </source>
</evidence>
<dbReference type="SUPFAM" id="SSF48452">
    <property type="entry name" value="TPR-like"/>
    <property type="match status" value="1"/>
</dbReference>
<dbReference type="Gene3D" id="1.25.40.10">
    <property type="entry name" value="Tetratricopeptide repeat domain"/>
    <property type="match status" value="1"/>
</dbReference>
<dbReference type="Pfam" id="PF22890">
    <property type="entry name" value="TPR_EMC2"/>
    <property type="match status" value="1"/>
</dbReference>
<protein>
    <recommendedName>
        <fullName evidence="5">ER membrane protein complex subunit 2</fullName>
    </recommendedName>
</protein>